<dbReference type="InterPro" id="IPR050469">
    <property type="entry name" value="Diguanylate_Cyclase"/>
</dbReference>
<dbReference type="GO" id="GO:0005886">
    <property type="term" value="C:plasma membrane"/>
    <property type="evidence" value="ECO:0007669"/>
    <property type="project" value="TreeGrafter"/>
</dbReference>
<dbReference type="GO" id="GO:0052621">
    <property type="term" value="F:diguanylate cyclase activity"/>
    <property type="evidence" value="ECO:0007669"/>
    <property type="project" value="TreeGrafter"/>
</dbReference>
<dbReference type="PANTHER" id="PTHR45138:SF9">
    <property type="entry name" value="DIGUANYLATE CYCLASE DGCM-RELATED"/>
    <property type="match status" value="1"/>
</dbReference>
<name>A0A538TKU1_UNCEI</name>
<dbReference type="SUPFAM" id="SSF55781">
    <property type="entry name" value="GAF domain-like"/>
    <property type="match status" value="1"/>
</dbReference>
<evidence type="ECO:0000313" key="3">
    <source>
        <dbReference type="EMBL" id="TMQ64234.1"/>
    </source>
</evidence>
<dbReference type="InterPro" id="IPR029787">
    <property type="entry name" value="Nucleotide_cyclase"/>
</dbReference>
<dbReference type="SMART" id="SM00065">
    <property type="entry name" value="GAF"/>
    <property type="match status" value="1"/>
</dbReference>
<evidence type="ECO:0000256" key="1">
    <source>
        <dbReference type="SAM" id="MobiDB-lite"/>
    </source>
</evidence>
<comment type="caution">
    <text evidence="3">The sequence shown here is derived from an EMBL/GenBank/DDBJ whole genome shotgun (WGS) entry which is preliminary data.</text>
</comment>
<dbReference type="NCBIfam" id="TIGR00254">
    <property type="entry name" value="GGDEF"/>
    <property type="match status" value="1"/>
</dbReference>
<dbReference type="Pfam" id="PF13185">
    <property type="entry name" value="GAF_2"/>
    <property type="match status" value="1"/>
</dbReference>
<dbReference type="InterPro" id="IPR000160">
    <property type="entry name" value="GGDEF_dom"/>
</dbReference>
<proteinExistence type="predicted"/>
<evidence type="ECO:0000259" key="2">
    <source>
        <dbReference type="PROSITE" id="PS50887"/>
    </source>
</evidence>
<dbReference type="Gene3D" id="3.30.450.40">
    <property type="match status" value="1"/>
</dbReference>
<dbReference type="EMBL" id="VBOZ01000025">
    <property type="protein sequence ID" value="TMQ64234.1"/>
    <property type="molecule type" value="Genomic_DNA"/>
</dbReference>
<dbReference type="Gene3D" id="3.30.70.270">
    <property type="match status" value="1"/>
</dbReference>
<reference evidence="3 4" key="1">
    <citation type="journal article" date="2019" name="Nat. Microbiol.">
        <title>Mediterranean grassland soil C-N compound turnover is dependent on rainfall and depth, and is mediated by genomically divergent microorganisms.</title>
        <authorList>
            <person name="Diamond S."/>
            <person name="Andeer P.F."/>
            <person name="Li Z."/>
            <person name="Crits-Christoph A."/>
            <person name="Burstein D."/>
            <person name="Anantharaman K."/>
            <person name="Lane K.R."/>
            <person name="Thomas B.C."/>
            <person name="Pan C."/>
            <person name="Northen T.R."/>
            <person name="Banfield J.F."/>
        </authorList>
    </citation>
    <scope>NUCLEOTIDE SEQUENCE [LARGE SCALE GENOMIC DNA]</scope>
    <source>
        <strain evidence="3">WS_9</strain>
    </source>
</reference>
<dbReference type="InterPro" id="IPR029016">
    <property type="entry name" value="GAF-like_dom_sf"/>
</dbReference>
<dbReference type="SMART" id="SM00267">
    <property type="entry name" value="GGDEF"/>
    <property type="match status" value="1"/>
</dbReference>
<sequence>MQPATDDLAGNELFFATLQEITSLINGGRAQETIFESVLSCALQMLHAQAVFLITVDGGRIRKFARRVSPDGQLHNLERYELPNHAGISRWVLLEGQPVHVPDVGTDPRYHPSVDSLPGLRTSAVLAAPLKVRDAVLGVLVAVNRVQSTPFDMRHLRVLSLLANQTAIAIENGKLYRRAEQLAVTDDLTQVYNYRFLKMALRREVKRAARFSQRFSVLMIDVDNLKRYNDQNGHLRGSEVLRQVAQILVREARSIDLVAKYGGDEFVVILPQTLRDGAHVLAERVKQSVESTAFPLVLPGVITVSLGVATYPENGFTAGELLEAADLGLYSAKQAGKNQVAAAPEIPAGTARAKMEGSNSPEEGDGESF</sequence>
<dbReference type="Pfam" id="PF00990">
    <property type="entry name" value="GGDEF"/>
    <property type="match status" value="1"/>
</dbReference>
<dbReference type="InterPro" id="IPR043128">
    <property type="entry name" value="Rev_trsase/Diguanyl_cyclase"/>
</dbReference>
<dbReference type="AlphaFoldDB" id="A0A538TKU1"/>
<organism evidence="3 4">
    <name type="scientific">Eiseniibacteriota bacterium</name>
    <dbReference type="NCBI Taxonomy" id="2212470"/>
    <lineage>
        <taxon>Bacteria</taxon>
        <taxon>Candidatus Eiseniibacteriota</taxon>
    </lineage>
</organism>
<dbReference type="Proteomes" id="UP000317691">
    <property type="component" value="Unassembled WGS sequence"/>
</dbReference>
<feature type="domain" description="GGDEF" evidence="2">
    <location>
        <begin position="213"/>
        <end position="345"/>
    </location>
</feature>
<evidence type="ECO:0000313" key="4">
    <source>
        <dbReference type="Proteomes" id="UP000317691"/>
    </source>
</evidence>
<dbReference type="SUPFAM" id="SSF55073">
    <property type="entry name" value="Nucleotide cyclase"/>
    <property type="match status" value="1"/>
</dbReference>
<accession>A0A538TKU1</accession>
<gene>
    <name evidence="3" type="ORF">E6K79_08110</name>
</gene>
<dbReference type="GO" id="GO:1902201">
    <property type="term" value="P:negative regulation of bacterial-type flagellum-dependent cell motility"/>
    <property type="evidence" value="ECO:0007669"/>
    <property type="project" value="TreeGrafter"/>
</dbReference>
<dbReference type="PROSITE" id="PS50887">
    <property type="entry name" value="GGDEF"/>
    <property type="match status" value="1"/>
</dbReference>
<dbReference type="FunFam" id="3.30.70.270:FF:000001">
    <property type="entry name" value="Diguanylate cyclase domain protein"/>
    <property type="match status" value="1"/>
</dbReference>
<dbReference type="PANTHER" id="PTHR45138">
    <property type="entry name" value="REGULATORY COMPONENTS OF SENSORY TRANSDUCTION SYSTEM"/>
    <property type="match status" value="1"/>
</dbReference>
<dbReference type="GO" id="GO:0043709">
    <property type="term" value="P:cell adhesion involved in single-species biofilm formation"/>
    <property type="evidence" value="ECO:0007669"/>
    <property type="project" value="TreeGrafter"/>
</dbReference>
<dbReference type="InterPro" id="IPR003018">
    <property type="entry name" value="GAF"/>
</dbReference>
<protein>
    <submittedName>
        <fullName evidence="3">Sensor domain-containing diguanylate cyclase</fullName>
    </submittedName>
</protein>
<feature type="region of interest" description="Disordered" evidence="1">
    <location>
        <begin position="341"/>
        <end position="369"/>
    </location>
</feature>
<dbReference type="CDD" id="cd01949">
    <property type="entry name" value="GGDEF"/>
    <property type="match status" value="1"/>
</dbReference>